<dbReference type="InterPro" id="IPR031939">
    <property type="entry name" value="Adhesin_E-like"/>
</dbReference>
<name>A0A327M7S8_9PROT</name>
<keyword evidence="4" id="KW-1185">Reference proteome</keyword>
<comment type="caution">
    <text evidence="3">The sequence shown here is derived from an EMBL/GenBank/DDBJ whole genome shotgun (WGS) entry which is preliminary data.</text>
</comment>
<reference evidence="4" key="1">
    <citation type="submission" date="2018-06" db="EMBL/GenBank/DDBJ databases">
        <authorList>
            <person name="Khan S.A."/>
        </authorList>
    </citation>
    <scope>NUCLEOTIDE SEQUENCE [LARGE SCALE GENOMIC DNA]</scope>
    <source>
        <strain evidence="4">DB-1506</strain>
    </source>
</reference>
<dbReference type="Proteomes" id="UP000249065">
    <property type="component" value="Unassembled WGS sequence"/>
</dbReference>
<dbReference type="RefSeq" id="WP_111470409.1">
    <property type="nucleotide sequence ID" value="NZ_QLIX01000009.1"/>
</dbReference>
<evidence type="ECO:0000313" key="3">
    <source>
        <dbReference type="EMBL" id="RAI58436.1"/>
    </source>
</evidence>
<feature type="signal peptide" evidence="1">
    <location>
        <begin position="1"/>
        <end position="28"/>
    </location>
</feature>
<proteinExistence type="predicted"/>
<evidence type="ECO:0000256" key="1">
    <source>
        <dbReference type="SAM" id="SignalP"/>
    </source>
</evidence>
<keyword evidence="1" id="KW-0732">Signal</keyword>
<dbReference type="OrthoDB" id="7274439at2"/>
<evidence type="ECO:0000313" key="4">
    <source>
        <dbReference type="Proteomes" id="UP000249065"/>
    </source>
</evidence>
<organism evidence="3 4">
    <name type="scientific">Roseicella frigidaeris</name>
    <dbReference type="NCBI Taxonomy" id="2230885"/>
    <lineage>
        <taxon>Bacteria</taxon>
        <taxon>Pseudomonadati</taxon>
        <taxon>Pseudomonadota</taxon>
        <taxon>Alphaproteobacteria</taxon>
        <taxon>Acetobacterales</taxon>
        <taxon>Roseomonadaceae</taxon>
        <taxon>Roseicella</taxon>
    </lineage>
</organism>
<evidence type="ECO:0000259" key="2">
    <source>
        <dbReference type="Pfam" id="PF16747"/>
    </source>
</evidence>
<dbReference type="Pfam" id="PF16747">
    <property type="entry name" value="Adhesin_E"/>
    <property type="match status" value="1"/>
</dbReference>
<feature type="domain" description="Surface-adhesin protein E-like" evidence="2">
    <location>
        <begin position="57"/>
        <end position="156"/>
    </location>
</feature>
<feature type="chain" id="PRO_5016360558" description="Surface-adhesin protein E-like domain-containing protein" evidence="1">
    <location>
        <begin position="29"/>
        <end position="157"/>
    </location>
</feature>
<gene>
    <name evidence="3" type="ORF">DOO78_13885</name>
</gene>
<dbReference type="EMBL" id="QLIX01000009">
    <property type="protein sequence ID" value="RAI58436.1"/>
    <property type="molecule type" value="Genomic_DNA"/>
</dbReference>
<accession>A0A327M7S8</accession>
<protein>
    <recommendedName>
        <fullName evidence="2">Surface-adhesin protein E-like domain-containing protein</fullName>
    </recommendedName>
</protein>
<sequence length="157" mass="16834">MRPPGLTPSCLGLLVLLLLPGCVPPPPAAPPPPAPPALTLAPRAAWQPIPLDRRGGIAAAFAASEVAHWQEGLRRVWIVLNLATPIRLPETGGQARSVAFLADYRCAEQSWNPIEGNWYRNADAEGLELEERPRDPGERGVRQGTLIAVFLEAACGL</sequence>
<dbReference type="AlphaFoldDB" id="A0A327M7S8"/>